<protein>
    <submittedName>
        <fullName evidence="2">Uncharacterized protein</fullName>
    </submittedName>
</protein>
<feature type="compositionally biased region" description="Basic and acidic residues" evidence="1">
    <location>
        <begin position="25"/>
        <end position="41"/>
    </location>
</feature>
<feature type="compositionally biased region" description="Low complexity" evidence="1">
    <location>
        <begin position="223"/>
        <end position="234"/>
    </location>
</feature>
<feature type="region of interest" description="Disordered" evidence="1">
    <location>
        <begin position="1"/>
        <end position="64"/>
    </location>
</feature>
<name>A0A9Q8PCC1_PASFU</name>
<feature type="region of interest" description="Disordered" evidence="1">
    <location>
        <begin position="200"/>
        <end position="247"/>
    </location>
</feature>
<proteinExistence type="predicted"/>
<organism evidence="2 3">
    <name type="scientific">Passalora fulva</name>
    <name type="common">Tomato leaf mold</name>
    <name type="synonym">Cladosporium fulvum</name>
    <dbReference type="NCBI Taxonomy" id="5499"/>
    <lineage>
        <taxon>Eukaryota</taxon>
        <taxon>Fungi</taxon>
        <taxon>Dikarya</taxon>
        <taxon>Ascomycota</taxon>
        <taxon>Pezizomycotina</taxon>
        <taxon>Dothideomycetes</taxon>
        <taxon>Dothideomycetidae</taxon>
        <taxon>Mycosphaerellales</taxon>
        <taxon>Mycosphaerellaceae</taxon>
        <taxon>Fulvia</taxon>
    </lineage>
</organism>
<feature type="compositionally biased region" description="Polar residues" evidence="1">
    <location>
        <begin position="210"/>
        <end position="222"/>
    </location>
</feature>
<evidence type="ECO:0000313" key="3">
    <source>
        <dbReference type="Proteomes" id="UP000756132"/>
    </source>
</evidence>
<evidence type="ECO:0000313" key="2">
    <source>
        <dbReference type="EMBL" id="UJO19863.1"/>
    </source>
</evidence>
<dbReference type="AlphaFoldDB" id="A0A9Q8PCC1"/>
<dbReference type="KEGG" id="ffu:CLAFUR5_10058"/>
<dbReference type="Proteomes" id="UP000756132">
    <property type="component" value="Chromosome 7"/>
</dbReference>
<gene>
    <name evidence="2" type="ORF">CLAFUR5_10058</name>
</gene>
<accession>A0A9Q8PCC1</accession>
<dbReference type="GeneID" id="71989936"/>
<keyword evidence="3" id="KW-1185">Reference proteome</keyword>
<dbReference type="RefSeq" id="XP_047764229.1">
    <property type="nucleotide sequence ID" value="XM_047909206.1"/>
</dbReference>
<reference evidence="2" key="1">
    <citation type="submission" date="2021-12" db="EMBL/GenBank/DDBJ databases">
        <authorList>
            <person name="Zaccaron A."/>
            <person name="Stergiopoulos I."/>
        </authorList>
    </citation>
    <scope>NUCLEOTIDE SEQUENCE</scope>
    <source>
        <strain evidence="2">Race5_Kim</strain>
    </source>
</reference>
<reference evidence="2" key="2">
    <citation type="journal article" date="2022" name="Microb. Genom.">
        <title>A chromosome-scale genome assembly of the tomato pathogen Cladosporium fulvum reveals a compartmentalized genome architecture and the presence of a dispensable chromosome.</title>
        <authorList>
            <person name="Zaccaron A.Z."/>
            <person name="Chen L.H."/>
            <person name="Samaras A."/>
            <person name="Stergiopoulos I."/>
        </authorList>
    </citation>
    <scope>NUCLEOTIDE SEQUENCE</scope>
    <source>
        <strain evidence="2">Race5_Kim</strain>
    </source>
</reference>
<evidence type="ECO:0000256" key="1">
    <source>
        <dbReference type="SAM" id="MobiDB-lite"/>
    </source>
</evidence>
<sequence>MSSRCSFRRVASEAHDLENADEYNSYDHRHSQDRESAHFDSDSDSGSIRSAGTGPSMRGTPAPSRYAIKAIEPIEHRHDGGIGRRYEKKSHRLRAQGNQIDGQNVLIYTDPRPPSTLDDTVNSNPGSSRIMSDWLCPALGQAQAAQDSKAVDVDLVYSFEQSHLPQKYRATEGEQSSKASNVTAQILAIDHGRLINYTTAGAQSEPPRSGPSSKGNNMSSKYAASSPSPEARNAPPSPPSPPSRSTNLIAAPKQVSVEPMTITSMYPPTSCQRFLVSFVVEGSSVQRAIALDDSMSVQTVFDVVGRKVQRILLDKGIAELGFGVNGGMVVVDVDDQDGWQFVLNKVKGESLSAIDGTVMVQE</sequence>
<dbReference type="EMBL" id="CP090169">
    <property type="protein sequence ID" value="UJO19863.1"/>
    <property type="molecule type" value="Genomic_DNA"/>
</dbReference>